<evidence type="ECO:0000313" key="3">
    <source>
        <dbReference type="Proteomes" id="UP000324222"/>
    </source>
</evidence>
<proteinExistence type="predicted"/>
<evidence type="ECO:0000313" key="2">
    <source>
        <dbReference type="EMBL" id="MPC31450.1"/>
    </source>
</evidence>
<dbReference type="Proteomes" id="UP000324222">
    <property type="component" value="Unassembled WGS sequence"/>
</dbReference>
<keyword evidence="3" id="KW-1185">Reference proteome</keyword>
<feature type="region of interest" description="Disordered" evidence="1">
    <location>
        <begin position="1"/>
        <end position="48"/>
    </location>
</feature>
<reference evidence="2 3" key="1">
    <citation type="submission" date="2019-05" db="EMBL/GenBank/DDBJ databases">
        <title>Another draft genome of Portunus trituberculatus and its Hox gene families provides insights of decapod evolution.</title>
        <authorList>
            <person name="Jeong J.-H."/>
            <person name="Song I."/>
            <person name="Kim S."/>
            <person name="Choi T."/>
            <person name="Kim D."/>
            <person name="Ryu S."/>
            <person name="Kim W."/>
        </authorList>
    </citation>
    <scope>NUCLEOTIDE SEQUENCE [LARGE SCALE GENOMIC DNA]</scope>
    <source>
        <tissue evidence="2">Muscle</tissue>
    </source>
</reference>
<comment type="caution">
    <text evidence="2">The sequence shown here is derived from an EMBL/GenBank/DDBJ whole genome shotgun (WGS) entry which is preliminary data.</text>
</comment>
<gene>
    <name evidence="2" type="ORF">E2C01_024739</name>
</gene>
<dbReference type="AlphaFoldDB" id="A0A5B7EB41"/>
<organism evidence="2 3">
    <name type="scientific">Portunus trituberculatus</name>
    <name type="common">Swimming crab</name>
    <name type="synonym">Neptunus trituberculatus</name>
    <dbReference type="NCBI Taxonomy" id="210409"/>
    <lineage>
        <taxon>Eukaryota</taxon>
        <taxon>Metazoa</taxon>
        <taxon>Ecdysozoa</taxon>
        <taxon>Arthropoda</taxon>
        <taxon>Crustacea</taxon>
        <taxon>Multicrustacea</taxon>
        <taxon>Malacostraca</taxon>
        <taxon>Eumalacostraca</taxon>
        <taxon>Eucarida</taxon>
        <taxon>Decapoda</taxon>
        <taxon>Pleocyemata</taxon>
        <taxon>Brachyura</taxon>
        <taxon>Eubrachyura</taxon>
        <taxon>Portunoidea</taxon>
        <taxon>Portunidae</taxon>
        <taxon>Portuninae</taxon>
        <taxon>Portunus</taxon>
    </lineage>
</organism>
<feature type="region of interest" description="Disordered" evidence="1">
    <location>
        <begin position="99"/>
        <end position="135"/>
    </location>
</feature>
<name>A0A5B7EB41_PORTR</name>
<feature type="compositionally biased region" description="Basic and acidic residues" evidence="1">
    <location>
        <begin position="1"/>
        <end position="15"/>
    </location>
</feature>
<accession>A0A5B7EB41</accession>
<protein>
    <submittedName>
        <fullName evidence="2">Uncharacterized protein</fullName>
    </submittedName>
</protein>
<dbReference type="EMBL" id="VSRR010002437">
    <property type="protein sequence ID" value="MPC31450.1"/>
    <property type="molecule type" value="Genomic_DNA"/>
</dbReference>
<sequence>MDGGEERPSEVEGKWCRPGGGSTTEYRQQGHALEAHLPETKNGAGSELDEVCKPGLRAVRHAVWQWQTRATNTTTTNLGKPVEESIMLTSCRVCKRHEMPGSADRPFVNPRFASQDERREETKAQLGLVPPTRGK</sequence>
<evidence type="ECO:0000256" key="1">
    <source>
        <dbReference type="SAM" id="MobiDB-lite"/>
    </source>
</evidence>
<feature type="compositionally biased region" description="Basic and acidic residues" evidence="1">
    <location>
        <begin position="114"/>
        <end position="123"/>
    </location>
</feature>